<evidence type="ECO:0000256" key="3">
    <source>
        <dbReference type="ARBA" id="ARBA00022801"/>
    </source>
</evidence>
<comment type="cofactor">
    <cofactor evidence="1">
        <name>Zn(2+)</name>
        <dbReference type="ChEBI" id="CHEBI:29105"/>
    </cofactor>
</comment>
<sequence length="199" mass="22231">MKLLSHPFGEYATHCYLIQAPEGEIIIDPGKGALEWVLENCSNPLAILNTHGHFDHVWSNHALKEQLPNTPLVIPKEDAFMLASDCFGTGLTPSIPDLLVEGECVELEFGGIKVLYRHFPGHTPGCSTIEIGEWMFSGDFIFKSSIGRSDFPYSSSELMRESLERFGALTYDKPLFPGHGESSTIAKEQKNLPFWFSRL</sequence>
<dbReference type="AlphaFoldDB" id="Q7MSM7"/>
<evidence type="ECO:0000256" key="2">
    <source>
        <dbReference type="ARBA" id="ARBA00022723"/>
    </source>
</evidence>
<dbReference type="KEGG" id="wsu:WS0298"/>
<feature type="domain" description="Metallo-beta-lactamase" evidence="5">
    <location>
        <begin position="12"/>
        <end position="179"/>
    </location>
</feature>
<keyword evidence="3" id="KW-0378">Hydrolase</keyword>
<dbReference type="SUPFAM" id="SSF56281">
    <property type="entry name" value="Metallo-hydrolase/oxidoreductase"/>
    <property type="match status" value="1"/>
</dbReference>
<evidence type="ECO:0000256" key="4">
    <source>
        <dbReference type="ARBA" id="ARBA00022833"/>
    </source>
</evidence>
<dbReference type="Pfam" id="PF00753">
    <property type="entry name" value="Lactamase_B"/>
    <property type="match status" value="1"/>
</dbReference>
<dbReference type="PANTHER" id="PTHR46233">
    <property type="entry name" value="HYDROXYACYLGLUTATHIONE HYDROLASE GLOC"/>
    <property type="match status" value="1"/>
</dbReference>
<dbReference type="InterPro" id="IPR051453">
    <property type="entry name" value="MBL_Glyoxalase_II"/>
</dbReference>
<gene>
    <name evidence="6" type="ordered locus">WS0298</name>
</gene>
<dbReference type="GO" id="GO:0016787">
    <property type="term" value="F:hydrolase activity"/>
    <property type="evidence" value="ECO:0007669"/>
    <property type="project" value="UniProtKB-KW"/>
</dbReference>
<dbReference type="HOGENOM" id="CLU_030571_5_2_7"/>
<keyword evidence="2" id="KW-0479">Metal-binding</keyword>
<evidence type="ECO:0000313" key="6">
    <source>
        <dbReference type="EMBL" id="CAE09449.1"/>
    </source>
</evidence>
<dbReference type="PANTHER" id="PTHR46233:SF3">
    <property type="entry name" value="HYDROXYACYLGLUTATHIONE HYDROLASE GLOC"/>
    <property type="match status" value="1"/>
</dbReference>
<dbReference type="InterPro" id="IPR001279">
    <property type="entry name" value="Metallo-B-lactamas"/>
</dbReference>
<keyword evidence="7" id="KW-1185">Reference proteome</keyword>
<keyword evidence="4" id="KW-0862">Zinc</keyword>
<proteinExistence type="predicted"/>
<dbReference type="RefSeq" id="WP_011138250.1">
    <property type="nucleotide sequence ID" value="NC_005090.1"/>
</dbReference>
<protein>
    <recommendedName>
        <fullName evidence="5">Metallo-beta-lactamase domain-containing protein</fullName>
    </recommendedName>
</protein>
<evidence type="ECO:0000256" key="1">
    <source>
        <dbReference type="ARBA" id="ARBA00001947"/>
    </source>
</evidence>
<dbReference type="SMART" id="SM00849">
    <property type="entry name" value="Lactamase_B"/>
    <property type="match status" value="1"/>
</dbReference>
<organism evidence="7">
    <name type="scientific">Wolinella succinogenes (strain ATCC 29543 / DSM 1740 / CCUG 13145 / JCM 31913 / LMG 7466 / NCTC 11488 / FDC 602W)</name>
    <name type="common">Vibrio succinogenes</name>
    <dbReference type="NCBI Taxonomy" id="273121"/>
    <lineage>
        <taxon>Bacteria</taxon>
        <taxon>Pseudomonadati</taxon>
        <taxon>Campylobacterota</taxon>
        <taxon>Epsilonproteobacteria</taxon>
        <taxon>Campylobacterales</taxon>
        <taxon>Helicobacteraceae</taxon>
        <taxon>Wolinella</taxon>
    </lineage>
</organism>
<accession>Q7MSM7</accession>
<dbReference type="GO" id="GO:0046872">
    <property type="term" value="F:metal ion binding"/>
    <property type="evidence" value="ECO:0007669"/>
    <property type="project" value="UniProtKB-KW"/>
</dbReference>
<evidence type="ECO:0000259" key="5">
    <source>
        <dbReference type="SMART" id="SM00849"/>
    </source>
</evidence>
<dbReference type="eggNOG" id="COG0491">
    <property type="taxonomic scope" value="Bacteria"/>
</dbReference>
<dbReference type="Gene3D" id="3.60.15.10">
    <property type="entry name" value="Ribonuclease Z/Hydroxyacylglutathione hydrolase-like"/>
    <property type="match status" value="1"/>
</dbReference>
<dbReference type="EMBL" id="BX571657">
    <property type="protein sequence ID" value="CAE09449.1"/>
    <property type="molecule type" value="Genomic_DNA"/>
</dbReference>
<dbReference type="STRING" id="273121.WS0298"/>
<dbReference type="InterPro" id="IPR036866">
    <property type="entry name" value="RibonucZ/Hydroxyglut_hydro"/>
</dbReference>
<name>Q7MSM7_WOLSU</name>
<evidence type="ECO:0000313" key="7">
    <source>
        <dbReference type="Proteomes" id="UP000000422"/>
    </source>
</evidence>
<dbReference type="CDD" id="cd06262">
    <property type="entry name" value="metallo-hydrolase-like_MBL-fold"/>
    <property type="match status" value="1"/>
</dbReference>
<dbReference type="Proteomes" id="UP000000422">
    <property type="component" value="Chromosome"/>
</dbReference>
<reference evidence="6 7" key="1">
    <citation type="journal article" date="2003" name="Proc. Natl. Acad. Sci. U.S.A.">
        <title>Complete genome sequence and analysis of Wolinella succinogenes.</title>
        <authorList>
            <person name="Baar C."/>
            <person name="Eppinger M."/>
            <person name="Raddatz G."/>
            <person name="Simon JM."/>
            <person name="Lanz C."/>
            <person name="Klimmek O."/>
            <person name="Nandakumar R."/>
            <person name="Gross R."/>
            <person name="Rosinus A."/>
            <person name="Keller H."/>
            <person name="Jagtap P."/>
            <person name="Linke B."/>
            <person name="Meyer F."/>
            <person name="Lederer H."/>
            <person name="Schuster S.C."/>
        </authorList>
    </citation>
    <scope>NUCLEOTIDE SEQUENCE [LARGE SCALE GENOMIC DNA]</scope>
    <source>
        <strain evidence="7">ATCC 29543 / DSM 1740 / CCUG 13145 / JCM 31913 / LMG 7466 / NCTC 11488 / FDC 602W</strain>
    </source>
</reference>